<feature type="compositionally biased region" description="Basic and acidic residues" evidence="1">
    <location>
        <begin position="64"/>
        <end position="78"/>
    </location>
</feature>
<protein>
    <submittedName>
        <fullName evidence="2">Uncharacterized protein</fullName>
    </submittedName>
</protein>
<dbReference type="AlphaFoldDB" id="A0A0M7CQM8"/>
<reference evidence="2 3" key="1">
    <citation type="submission" date="2015-09" db="EMBL/GenBank/DDBJ databases">
        <authorList>
            <person name="Jackson K.R."/>
            <person name="Lunt B.L."/>
            <person name="Fisher J.N.B."/>
            <person name="Gardner A.V."/>
            <person name="Bailey M.E."/>
            <person name="Deus L.M."/>
            <person name="Earl A.S."/>
            <person name="Gibby P.D."/>
            <person name="Hartmann K.A."/>
            <person name="Liu J.E."/>
            <person name="Manci A.M."/>
            <person name="Nielsen D.A."/>
            <person name="Solomon M.B."/>
            <person name="Breakwell D.P."/>
            <person name="Burnett S.H."/>
            <person name="Grose J.H."/>
        </authorList>
    </citation>
    <scope>NUCLEOTIDE SEQUENCE [LARGE SCALE GENOMIC DNA]</scope>
    <source>
        <strain evidence="2 3">2789STDY5608636</strain>
    </source>
</reference>
<name>A0A0M7CQM8_9BORD</name>
<feature type="compositionally biased region" description="Pro residues" evidence="1">
    <location>
        <begin position="19"/>
        <end position="35"/>
    </location>
</feature>
<feature type="region of interest" description="Disordered" evidence="1">
    <location>
        <begin position="1"/>
        <end position="78"/>
    </location>
</feature>
<evidence type="ECO:0000256" key="1">
    <source>
        <dbReference type="SAM" id="MobiDB-lite"/>
    </source>
</evidence>
<organism evidence="2 3">
    <name type="scientific">Bordetella pseudohinzii</name>
    <dbReference type="NCBI Taxonomy" id="1331258"/>
    <lineage>
        <taxon>Bacteria</taxon>
        <taxon>Pseudomonadati</taxon>
        <taxon>Pseudomonadota</taxon>
        <taxon>Betaproteobacteria</taxon>
        <taxon>Burkholderiales</taxon>
        <taxon>Alcaligenaceae</taxon>
        <taxon>Bordetella</taxon>
    </lineage>
</organism>
<dbReference type="Proteomes" id="UP000053096">
    <property type="component" value="Unassembled WGS sequence"/>
</dbReference>
<dbReference type="EMBL" id="CYTV01000001">
    <property type="protein sequence ID" value="CUI42266.1"/>
    <property type="molecule type" value="Genomic_DNA"/>
</dbReference>
<sequence length="78" mass="8367">MPFPTRFGPGHTKDGGPDRAPPPLYPSTPAVPPEQLPLKPGSDSPPLPPSDAPSAQDTQTAPPKQHDIRHQPSYRDID</sequence>
<evidence type="ECO:0000313" key="3">
    <source>
        <dbReference type="Proteomes" id="UP000053096"/>
    </source>
</evidence>
<proteinExistence type="predicted"/>
<gene>
    <name evidence="2" type="ORF">ERS370011_00531</name>
</gene>
<accession>A0A0M7CQM8</accession>
<evidence type="ECO:0000313" key="2">
    <source>
        <dbReference type="EMBL" id="CUI42266.1"/>
    </source>
</evidence>